<dbReference type="NCBIfam" id="TIGR01934">
    <property type="entry name" value="MenG_MenH_UbiE"/>
    <property type="match status" value="1"/>
</dbReference>
<organism evidence="5 6">
    <name type="scientific">Coemansia brasiliensis</name>
    <dbReference type="NCBI Taxonomy" id="2650707"/>
    <lineage>
        <taxon>Eukaryota</taxon>
        <taxon>Fungi</taxon>
        <taxon>Fungi incertae sedis</taxon>
        <taxon>Zoopagomycota</taxon>
        <taxon>Kickxellomycotina</taxon>
        <taxon>Kickxellomycetes</taxon>
        <taxon>Kickxellales</taxon>
        <taxon>Kickxellaceae</taxon>
        <taxon>Coemansia</taxon>
    </lineage>
</organism>
<dbReference type="InterPro" id="IPR023576">
    <property type="entry name" value="UbiE/COQ5_MeTrFase_CS"/>
</dbReference>
<dbReference type="InterPro" id="IPR004033">
    <property type="entry name" value="UbiE/COQ5_MeTrFase"/>
</dbReference>
<keyword evidence="2 4" id="KW-0808">Transferase</keyword>
<keyword evidence="6" id="KW-1185">Reference proteome</keyword>
<dbReference type="PROSITE" id="PS51608">
    <property type="entry name" value="SAM_MT_UBIE"/>
    <property type="match status" value="1"/>
</dbReference>
<dbReference type="InterPro" id="IPR029063">
    <property type="entry name" value="SAM-dependent_MTases_sf"/>
</dbReference>
<evidence type="ECO:0000256" key="3">
    <source>
        <dbReference type="ARBA" id="ARBA00022691"/>
    </source>
</evidence>
<dbReference type="PROSITE" id="PS01184">
    <property type="entry name" value="UBIE_2"/>
    <property type="match status" value="1"/>
</dbReference>
<evidence type="ECO:0000313" key="6">
    <source>
        <dbReference type="Proteomes" id="UP001139887"/>
    </source>
</evidence>
<comment type="catalytic activity">
    <reaction evidence="4">
        <text>a 2-methoxy-6-(all-trans-polyprenyl)benzene-1,4-diol + S-adenosyl-L-methionine = a 5-methoxy-2-methyl-3-(all-trans-polyprenyl)benzene-1,4-diol + S-adenosyl-L-homocysteine + H(+)</text>
        <dbReference type="Rhea" id="RHEA:28286"/>
        <dbReference type="Rhea" id="RHEA-COMP:10858"/>
        <dbReference type="Rhea" id="RHEA-COMP:10859"/>
        <dbReference type="ChEBI" id="CHEBI:15378"/>
        <dbReference type="ChEBI" id="CHEBI:57856"/>
        <dbReference type="ChEBI" id="CHEBI:59789"/>
        <dbReference type="ChEBI" id="CHEBI:84166"/>
        <dbReference type="ChEBI" id="CHEBI:84167"/>
        <dbReference type="EC" id="2.1.1.201"/>
    </reaction>
</comment>
<dbReference type="EC" id="2.1.1.201" evidence="4"/>
<evidence type="ECO:0000256" key="4">
    <source>
        <dbReference type="HAMAP-Rule" id="MF_03191"/>
    </source>
</evidence>
<feature type="binding site" evidence="4">
    <location>
        <position position="201"/>
    </location>
    <ligand>
        <name>S-adenosyl-L-methionine</name>
        <dbReference type="ChEBI" id="CHEBI:59789"/>
    </ligand>
</feature>
<dbReference type="AlphaFoldDB" id="A0A9W8I894"/>
<dbReference type="HAMAP" id="MF_01813">
    <property type="entry name" value="MenG_UbiE_methyltr"/>
    <property type="match status" value="1"/>
</dbReference>
<evidence type="ECO:0000313" key="5">
    <source>
        <dbReference type="EMBL" id="KAJ2850562.1"/>
    </source>
</evidence>
<dbReference type="Gene3D" id="3.40.50.150">
    <property type="entry name" value="Vaccinia Virus protein VP39"/>
    <property type="match status" value="1"/>
</dbReference>
<keyword evidence="4" id="KW-0999">Mitochondrion inner membrane</keyword>
<dbReference type="PANTHER" id="PTHR43591">
    <property type="entry name" value="METHYLTRANSFERASE"/>
    <property type="match status" value="1"/>
</dbReference>
<dbReference type="Proteomes" id="UP001139887">
    <property type="component" value="Unassembled WGS sequence"/>
</dbReference>
<dbReference type="Pfam" id="PF01209">
    <property type="entry name" value="Ubie_methyltran"/>
    <property type="match status" value="1"/>
</dbReference>
<keyword evidence="4" id="KW-0831">Ubiquinone biosynthesis</keyword>
<dbReference type="CDD" id="cd02440">
    <property type="entry name" value="AdoMet_MTases"/>
    <property type="match status" value="1"/>
</dbReference>
<comment type="caution">
    <text evidence="5">The sequence shown here is derived from an EMBL/GenBank/DDBJ whole genome shotgun (WGS) entry which is preliminary data.</text>
</comment>
<feature type="binding site" evidence="4">
    <location>
        <begin position="183"/>
        <end position="184"/>
    </location>
    <ligand>
        <name>S-adenosyl-L-methionine</name>
        <dbReference type="ChEBI" id="CHEBI:59789"/>
    </ligand>
</feature>
<dbReference type="EMBL" id="JANBUW010000029">
    <property type="protein sequence ID" value="KAJ2850562.1"/>
    <property type="molecule type" value="Genomic_DNA"/>
</dbReference>
<keyword evidence="3 4" id="KW-0949">S-adenosyl-L-methionine</keyword>
<feature type="binding site" evidence="4">
    <location>
        <position position="153"/>
    </location>
    <ligand>
        <name>S-adenosyl-L-methionine</name>
        <dbReference type="ChEBI" id="CHEBI:59789"/>
    </ligand>
</feature>
<sequence>MIFTTIRSPLYRASIFNALGAVTASPTISRYPARSASQLLRAMSSASSPTQKPLQSASALDKPLYGDEVPISEKEEIMSDVYCKVADRYDAVTDVISLWMNKPWKQRFVRQIQARPGDKMLDVAGGTCEVAKRYLQYQDTVNHDQTSSVHVVDFNKNMLLVGQRRLADSSWIRDGRITFAQGNAEDLCDVPDSSVDIYCISAGMHNLPHPEKALSEAYRVLRPGGKFACLEYGHTEGMIIGAVSCWYWDKAVPYLGQVLANDRASYERLARSVRTFPSQKQFAQAIRNAGFHLPGKGYELYQWGMMVAYIGIKKV</sequence>
<reference evidence="5" key="1">
    <citation type="submission" date="2022-07" db="EMBL/GenBank/DDBJ databases">
        <title>Phylogenomic reconstructions and comparative analyses of Kickxellomycotina fungi.</title>
        <authorList>
            <person name="Reynolds N.K."/>
            <person name="Stajich J.E."/>
            <person name="Barry K."/>
            <person name="Grigoriev I.V."/>
            <person name="Crous P."/>
            <person name="Smith M.E."/>
        </authorList>
    </citation>
    <scope>NUCLEOTIDE SEQUENCE</scope>
    <source>
        <strain evidence="5">NRRL 1566</strain>
    </source>
</reference>
<evidence type="ECO:0000256" key="1">
    <source>
        <dbReference type="ARBA" id="ARBA00022603"/>
    </source>
</evidence>
<dbReference type="GO" id="GO:0032259">
    <property type="term" value="P:methylation"/>
    <property type="evidence" value="ECO:0007669"/>
    <property type="project" value="UniProtKB-KW"/>
</dbReference>
<comment type="function">
    <text evidence="4">Methyltransferase required for the conversion of 2-polyprenyl-6-methoxy-1,4-benzoquinol (DDMQH2) to 2-polyprenyl-3-methyl-6-methoxy-1,4-benzoquinol (DMQH2).</text>
</comment>
<protein>
    <recommendedName>
        <fullName evidence="4">2-methoxy-6-polyprenyl-1,4-benzoquinol methylase, mitochondrial</fullName>
        <ecNumber evidence="4">2.1.1.201</ecNumber>
    </recommendedName>
    <alternativeName>
        <fullName evidence="4">Ubiquinone biosynthesis methyltransferase COQ5</fullName>
    </alternativeName>
</protein>
<keyword evidence="4" id="KW-0472">Membrane</keyword>
<feature type="binding site" evidence="4">
    <location>
        <position position="127"/>
    </location>
    <ligand>
        <name>S-adenosyl-L-methionine</name>
        <dbReference type="ChEBI" id="CHEBI:59789"/>
    </ligand>
</feature>
<dbReference type="SUPFAM" id="SSF53335">
    <property type="entry name" value="S-adenosyl-L-methionine-dependent methyltransferases"/>
    <property type="match status" value="1"/>
</dbReference>
<comment type="subcellular location">
    <subcellularLocation>
        <location evidence="4">Mitochondrion inner membrane</location>
        <topology evidence="4">Peripheral membrane protein</topology>
        <orientation evidence="4">Matrix side</orientation>
    </subcellularLocation>
</comment>
<name>A0A9W8I894_9FUNG</name>
<dbReference type="PANTHER" id="PTHR43591:SF24">
    <property type="entry name" value="2-METHOXY-6-POLYPRENYL-1,4-BENZOQUINOL METHYLASE, MITOCHONDRIAL"/>
    <property type="match status" value="1"/>
</dbReference>
<dbReference type="GO" id="GO:0031314">
    <property type="term" value="C:extrinsic component of mitochondrial inner membrane"/>
    <property type="evidence" value="ECO:0007669"/>
    <property type="project" value="UniProtKB-UniRule"/>
</dbReference>
<comment type="pathway">
    <text evidence="4">Cofactor biosynthesis; ubiquinone biosynthesis.</text>
</comment>
<evidence type="ECO:0000256" key="2">
    <source>
        <dbReference type="ARBA" id="ARBA00022679"/>
    </source>
</evidence>
<comment type="subunit">
    <text evidence="4">Component of a multi-subunit COQ enzyme complex, composed of at least COQ3, COQ4, COQ5, COQ6, COQ7 and COQ9.</text>
</comment>
<keyword evidence="1 4" id="KW-0489">Methyltransferase</keyword>
<accession>A0A9W8I894</accession>
<proteinExistence type="inferred from homology"/>
<dbReference type="GO" id="GO:0008425">
    <property type="term" value="F:2-methoxy-6-polyprenyl-1,4-benzoquinol methyltransferase activity"/>
    <property type="evidence" value="ECO:0007669"/>
    <property type="project" value="UniProtKB-UniRule"/>
</dbReference>
<keyword evidence="4" id="KW-0496">Mitochondrion</keyword>
<comment type="similarity">
    <text evidence="4">Belongs to the class I-like SAM-binding methyltransferase superfamily. MenG/UbiE family.</text>
</comment>
<dbReference type="OrthoDB" id="6329284at2759"/>
<gene>
    <name evidence="4" type="primary">COQ5</name>
    <name evidence="5" type="ORF">IWW36_001812</name>
</gene>